<reference evidence="2" key="3">
    <citation type="submission" date="2022-01" db="UniProtKB">
        <authorList>
            <consortium name="EnsemblPlants"/>
        </authorList>
    </citation>
    <scope>IDENTIFICATION</scope>
    <source>
        <strain evidence="2">subsp. vulgare</strain>
    </source>
</reference>
<proteinExistence type="predicted"/>
<reference evidence="3" key="1">
    <citation type="journal article" date="2012" name="Nature">
        <title>A physical, genetic and functional sequence assembly of the barley genome.</title>
        <authorList>
            <consortium name="The International Barley Genome Sequencing Consortium"/>
            <person name="Mayer K.F."/>
            <person name="Waugh R."/>
            <person name="Brown J.W."/>
            <person name="Schulman A."/>
            <person name="Langridge P."/>
            <person name="Platzer M."/>
            <person name="Fincher G.B."/>
            <person name="Muehlbauer G.J."/>
            <person name="Sato K."/>
            <person name="Close T.J."/>
            <person name="Wise R.P."/>
            <person name="Stein N."/>
        </authorList>
    </citation>
    <scope>NUCLEOTIDE SEQUENCE [LARGE SCALE GENOMIC DNA]</scope>
    <source>
        <strain evidence="3">cv. Morex</strain>
    </source>
</reference>
<dbReference type="Gramene" id="HORVU.MOREX.r2.3HG0247540.1">
    <property type="protein sequence ID" value="HORVU.MOREX.r2.3HG0247540.1.CDS.1"/>
    <property type="gene ID" value="HORVU.MOREX.r2.3HG0247540"/>
</dbReference>
<protein>
    <submittedName>
        <fullName evidence="2">Uncharacterized protein</fullName>
    </submittedName>
</protein>
<sequence>MARNQDIAAEERRLASEERRVAAEERKVALEERKVAMEERSKLLEWEKHFFFLDTSLFNDAQKEYVNLAREQVLIQKRAMIRAMGVGGLGDMGGFGATMGGLGSMGDFGATMETMGGMGGFGPPPGGLDDTDGMGGMSFAALIGGMGVPPGTDVPPSHDLGNTPSFT</sequence>
<organism evidence="2 3">
    <name type="scientific">Hordeum vulgare subsp. vulgare</name>
    <name type="common">Domesticated barley</name>
    <dbReference type="NCBI Taxonomy" id="112509"/>
    <lineage>
        <taxon>Eukaryota</taxon>
        <taxon>Viridiplantae</taxon>
        <taxon>Streptophyta</taxon>
        <taxon>Embryophyta</taxon>
        <taxon>Tracheophyta</taxon>
        <taxon>Spermatophyta</taxon>
        <taxon>Magnoliopsida</taxon>
        <taxon>Liliopsida</taxon>
        <taxon>Poales</taxon>
        <taxon>Poaceae</taxon>
        <taxon>BOP clade</taxon>
        <taxon>Pooideae</taxon>
        <taxon>Triticodae</taxon>
        <taxon>Triticeae</taxon>
        <taxon>Hordeinae</taxon>
        <taxon>Hordeum</taxon>
    </lineage>
</organism>
<dbReference type="AlphaFoldDB" id="A0A8I6X4G1"/>
<evidence type="ECO:0000313" key="2">
    <source>
        <dbReference type="EnsemblPlants" id="HORVU.MOREX.r3.3HG0297190.1.CDS1"/>
    </source>
</evidence>
<dbReference type="Gramene" id="HORVU.MOREX.r3.3HG0297190.1">
    <property type="protein sequence ID" value="HORVU.MOREX.r3.3HG0297190.1.CDS1"/>
    <property type="gene ID" value="HORVU.MOREX.r3.3HG0297190"/>
</dbReference>
<evidence type="ECO:0000313" key="3">
    <source>
        <dbReference type="Proteomes" id="UP000011116"/>
    </source>
</evidence>
<dbReference type="SMR" id="A0A8I6X4G1"/>
<reference evidence="2" key="2">
    <citation type="submission" date="2020-10" db="EMBL/GenBank/DDBJ databases">
        <authorList>
            <person name="Scholz U."/>
            <person name="Mascher M."/>
            <person name="Fiebig A."/>
        </authorList>
    </citation>
    <scope>NUCLEOTIDE SEQUENCE [LARGE SCALE GENOMIC DNA]</scope>
    <source>
        <strain evidence="2">cv. Morex</strain>
    </source>
</reference>
<feature type="compositionally biased region" description="Basic and acidic residues" evidence="1">
    <location>
        <begin position="9"/>
        <end position="21"/>
    </location>
</feature>
<dbReference type="Proteomes" id="UP000011116">
    <property type="component" value="Chromosome 3H"/>
</dbReference>
<evidence type="ECO:0000256" key="1">
    <source>
        <dbReference type="SAM" id="MobiDB-lite"/>
    </source>
</evidence>
<feature type="region of interest" description="Disordered" evidence="1">
    <location>
        <begin position="1"/>
        <end position="21"/>
    </location>
</feature>
<name>A0A8I6X4G1_HORVV</name>
<keyword evidence="3" id="KW-1185">Reference proteome</keyword>
<dbReference type="EnsemblPlants" id="HORVU.MOREX.r3.3HG0297190.1">
    <property type="protein sequence ID" value="HORVU.MOREX.r3.3HG0297190.1.CDS1"/>
    <property type="gene ID" value="HORVU.MOREX.r3.3HG0297190"/>
</dbReference>
<accession>A0A8I6X4G1</accession>